<gene>
    <name evidence="1" type="ORF">PAHAL_9G235500</name>
</gene>
<organism evidence="1">
    <name type="scientific">Panicum hallii</name>
    <dbReference type="NCBI Taxonomy" id="206008"/>
    <lineage>
        <taxon>Eukaryota</taxon>
        <taxon>Viridiplantae</taxon>
        <taxon>Streptophyta</taxon>
        <taxon>Embryophyta</taxon>
        <taxon>Tracheophyta</taxon>
        <taxon>Spermatophyta</taxon>
        <taxon>Magnoliopsida</taxon>
        <taxon>Liliopsida</taxon>
        <taxon>Poales</taxon>
        <taxon>Poaceae</taxon>
        <taxon>PACMAD clade</taxon>
        <taxon>Panicoideae</taxon>
        <taxon>Panicodae</taxon>
        <taxon>Paniceae</taxon>
        <taxon>Panicinae</taxon>
        <taxon>Panicum</taxon>
        <taxon>Panicum sect. Panicum</taxon>
    </lineage>
</organism>
<proteinExistence type="predicted"/>
<dbReference type="Gramene" id="PVH31803">
    <property type="protein sequence ID" value="PVH31803"/>
    <property type="gene ID" value="PAHAL_9G235500"/>
</dbReference>
<sequence>MEQPEIKFCSPEMEQTGLFWAPVQQEEQGLDGHLGDLQFSLASGTACELQMENYQAQDDDALFVLQLLEEADLDEWLSGGLHQSPLQDTVSHHKMEGRKSGRRGMRKRRISPWDTFIFGGTTLGRNRKYITRKNNSRWTGQVAKFVESLPGKCTKIYAAGSGATIGRTDQEAGSQTSISETKAQLRITTQSLYRF</sequence>
<evidence type="ECO:0000313" key="1">
    <source>
        <dbReference type="EMBL" id="PVH31803.1"/>
    </source>
</evidence>
<reference evidence="1" key="1">
    <citation type="submission" date="2018-04" db="EMBL/GenBank/DDBJ databases">
        <title>WGS assembly of Panicum hallii.</title>
        <authorList>
            <person name="Lovell J."/>
            <person name="Jenkins J."/>
            <person name="Lowry D."/>
            <person name="Mamidi S."/>
            <person name="Sreedasyam A."/>
            <person name="Weng X."/>
            <person name="Barry K."/>
            <person name="Bonette J."/>
            <person name="Campitelli B."/>
            <person name="Daum C."/>
            <person name="Gordon S."/>
            <person name="Gould B."/>
            <person name="Lipzen A."/>
            <person name="Macqueen A."/>
            <person name="Palacio-Mejia J."/>
            <person name="Plott C."/>
            <person name="Shakirov E."/>
            <person name="Shu S."/>
            <person name="Yoshinaga Y."/>
            <person name="Zane M."/>
            <person name="Rokhsar D."/>
            <person name="Grimwood J."/>
            <person name="Schmutz J."/>
            <person name="Juenger T."/>
        </authorList>
    </citation>
    <scope>NUCLEOTIDE SEQUENCE [LARGE SCALE GENOMIC DNA]</scope>
    <source>
        <strain evidence="1">FIL2</strain>
    </source>
</reference>
<name>A0A2T8I2A1_9POAL</name>
<protein>
    <submittedName>
        <fullName evidence="1">Uncharacterized protein</fullName>
    </submittedName>
</protein>
<dbReference type="Proteomes" id="UP000243499">
    <property type="component" value="Chromosome 9"/>
</dbReference>
<dbReference type="AlphaFoldDB" id="A0A2T8I2A1"/>
<dbReference type="EMBL" id="CM008054">
    <property type="protein sequence ID" value="PVH31803.1"/>
    <property type="molecule type" value="Genomic_DNA"/>
</dbReference>
<accession>A0A2T8I2A1</accession>